<organism evidence="1 2">
    <name type="scientific">Pleurodeles waltl</name>
    <name type="common">Iberian ribbed newt</name>
    <dbReference type="NCBI Taxonomy" id="8319"/>
    <lineage>
        <taxon>Eukaryota</taxon>
        <taxon>Metazoa</taxon>
        <taxon>Chordata</taxon>
        <taxon>Craniata</taxon>
        <taxon>Vertebrata</taxon>
        <taxon>Euteleostomi</taxon>
        <taxon>Amphibia</taxon>
        <taxon>Batrachia</taxon>
        <taxon>Caudata</taxon>
        <taxon>Salamandroidea</taxon>
        <taxon>Salamandridae</taxon>
        <taxon>Pleurodelinae</taxon>
        <taxon>Pleurodeles</taxon>
    </lineage>
</organism>
<name>A0AAV7LU96_PLEWA</name>
<gene>
    <name evidence="1" type="ORF">NDU88_006217</name>
</gene>
<protein>
    <submittedName>
        <fullName evidence="1">Uncharacterized protein</fullName>
    </submittedName>
</protein>
<accession>A0AAV7LU96</accession>
<proteinExistence type="predicted"/>
<keyword evidence="2" id="KW-1185">Reference proteome</keyword>
<dbReference type="Proteomes" id="UP001066276">
    <property type="component" value="Chromosome 11"/>
</dbReference>
<sequence>MCTRRSLDKLDNLQQELLEDLNLLQSQRRPRELGHICSSFRIRFEMEGKASVEFLECRSQHVSRHREGDVDRPHVLDHESSCFLFSGDNGFGFLLPDFDMRQGGFVTRLRIIVGAVALEADVVQILNLYLLLICITWFEAFCFQGDTCMVPIVTHLKGFGMNQNPKEWEL</sequence>
<comment type="caution">
    <text evidence="1">The sequence shown here is derived from an EMBL/GenBank/DDBJ whole genome shotgun (WGS) entry which is preliminary data.</text>
</comment>
<evidence type="ECO:0000313" key="1">
    <source>
        <dbReference type="EMBL" id="KAJ1093108.1"/>
    </source>
</evidence>
<dbReference type="AlphaFoldDB" id="A0AAV7LU96"/>
<evidence type="ECO:0000313" key="2">
    <source>
        <dbReference type="Proteomes" id="UP001066276"/>
    </source>
</evidence>
<reference evidence="1" key="1">
    <citation type="journal article" date="2022" name="bioRxiv">
        <title>Sequencing and chromosome-scale assembly of the giantPleurodeles waltlgenome.</title>
        <authorList>
            <person name="Brown T."/>
            <person name="Elewa A."/>
            <person name="Iarovenko S."/>
            <person name="Subramanian E."/>
            <person name="Araus A.J."/>
            <person name="Petzold A."/>
            <person name="Susuki M."/>
            <person name="Suzuki K.-i.T."/>
            <person name="Hayashi T."/>
            <person name="Toyoda A."/>
            <person name="Oliveira C."/>
            <person name="Osipova E."/>
            <person name="Leigh N.D."/>
            <person name="Simon A."/>
            <person name="Yun M.H."/>
        </authorList>
    </citation>
    <scope>NUCLEOTIDE SEQUENCE</scope>
    <source>
        <strain evidence="1">20211129_DDA</strain>
        <tissue evidence="1">Liver</tissue>
    </source>
</reference>
<dbReference type="EMBL" id="JANPWB010000015">
    <property type="protein sequence ID" value="KAJ1093108.1"/>
    <property type="molecule type" value="Genomic_DNA"/>
</dbReference>